<dbReference type="InterPro" id="IPR050154">
    <property type="entry name" value="UbiB_kinase"/>
</dbReference>
<keyword evidence="2" id="KW-0472">Membrane</keyword>
<reference evidence="4 5" key="1">
    <citation type="submission" date="2018-04" db="EMBL/GenBank/DDBJ databases">
        <title>Camelliibacillus theae gen. nov., sp. nov., isolated from Pu'er tea.</title>
        <authorList>
            <person name="Niu L."/>
        </authorList>
    </citation>
    <scope>NUCLEOTIDE SEQUENCE [LARGE SCALE GENOMIC DNA]</scope>
    <source>
        <strain evidence="4 5">T8</strain>
    </source>
</reference>
<evidence type="ECO:0000256" key="1">
    <source>
        <dbReference type="ARBA" id="ARBA00009670"/>
    </source>
</evidence>
<feature type="transmembrane region" description="Helical" evidence="2">
    <location>
        <begin position="531"/>
        <end position="552"/>
    </location>
</feature>
<dbReference type="InterPro" id="IPR000719">
    <property type="entry name" value="Prot_kinase_dom"/>
</dbReference>
<dbReference type="EMBL" id="QCZG01000003">
    <property type="protein sequence ID" value="PWA13050.1"/>
    <property type="molecule type" value="Genomic_DNA"/>
</dbReference>
<organism evidence="4 5">
    <name type="scientific">Pueribacillus theae</name>
    <dbReference type="NCBI Taxonomy" id="2171751"/>
    <lineage>
        <taxon>Bacteria</taxon>
        <taxon>Bacillati</taxon>
        <taxon>Bacillota</taxon>
        <taxon>Bacilli</taxon>
        <taxon>Bacillales</taxon>
        <taxon>Bacillaceae</taxon>
        <taxon>Pueribacillus</taxon>
    </lineage>
</organism>
<comment type="caution">
    <text evidence="4">The sequence shown here is derived from an EMBL/GenBank/DDBJ whole genome shotgun (WGS) entry which is preliminary data.</text>
</comment>
<dbReference type="AlphaFoldDB" id="A0A2U1K695"/>
<dbReference type="PANTHER" id="PTHR10566">
    <property type="entry name" value="CHAPERONE-ACTIVITY OF BC1 COMPLEX CABC1 -RELATED"/>
    <property type="match status" value="1"/>
</dbReference>
<dbReference type="SUPFAM" id="SSF56112">
    <property type="entry name" value="Protein kinase-like (PK-like)"/>
    <property type="match status" value="1"/>
</dbReference>
<name>A0A2U1K695_9BACI</name>
<dbReference type="PROSITE" id="PS50011">
    <property type="entry name" value="PROTEIN_KINASE_DOM"/>
    <property type="match status" value="1"/>
</dbReference>
<dbReference type="GO" id="GO:0005524">
    <property type="term" value="F:ATP binding"/>
    <property type="evidence" value="ECO:0007669"/>
    <property type="project" value="InterPro"/>
</dbReference>
<proteinExistence type="inferred from homology"/>
<dbReference type="SMART" id="SM00220">
    <property type="entry name" value="S_TKc"/>
    <property type="match status" value="1"/>
</dbReference>
<evidence type="ECO:0000256" key="2">
    <source>
        <dbReference type="SAM" id="Phobius"/>
    </source>
</evidence>
<dbReference type="PANTHER" id="PTHR10566:SF113">
    <property type="entry name" value="PROTEIN ACTIVITY OF BC1 COMPLEX KINASE 7, CHLOROPLASTIC"/>
    <property type="match status" value="1"/>
</dbReference>
<keyword evidence="5" id="KW-1185">Reference proteome</keyword>
<dbReference type="InterPro" id="IPR004147">
    <property type="entry name" value="ABC1_dom"/>
</dbReference>
<dbReference type="CDD" id="cd05121">
    <property type="entry name" value="ABC1_ADCK3-like"/>
    <property type="match status" value="1"/>
</dbReference>
<keyword evidence="2" id="KW-1133">Transmembrane helix</keyword>
<dbReference type="GO" id="GO:0004672">
    <property type="term" value="F:protein kinase activity"/>
    <property type="evidence" value="ECO:0007669"/>
    <property type="project" value="InterPro"/>
</dbReference>
<dbReference type="Gene3D" id="1.10.510.10">
    <property type="entry name" value="Transferase(Phosphotransferase) domain 1"/>
    <property type="match status" value="1"/>
</dbReference>
<feature type="domain" description="Protein kinase" evidence="3">
    <location>
        <begin position="155"/>
        <end position="489"/>
    </location>
</feature>
<evidence type="ECO:0000259" key="3">
    <source>
        <dbReference type="PROSITE" id="PS50011"/>
    </source>
</evidence>
<dbReference type="Pfam" id="PF03109">
    <property type="entry name" value="ABC1"/>
    <property type="match status" value="1"/>
</dbReference>
<dbReference type="Proteomes" id="UP000245998">
    <property type="component" value="Unassembled WGS sequence"/>
</dbReference>
<protein>
    <submittedName>
        <fullName evidence="4">ABC transporter</fullName>
    </submittedName>
</protein>
<sequence length="593" mass="67513">MRGVPLSISKEASSGQENDEFKVALHAVGKEIKKEREAITRWQRRRKIVSVFAKHGLLFLLKDTEIWKLFGKKQRNKTENDQLHKIGERIRIAFEELGSTFIKLGQVLVTRQDLLPEPITLELEKLLDEVPAIDFRHIQYVLEAELEDGLDTFEWIHPIPLGSGSLAQVYKAGLKDRSIVAVKVIRPTVEKLFQTDIAVIKQMAKMLQKRLPVQLSASLNLMGLVEDYYSGSMEELDMQIEAFKMNEYRREVVRFEHIHVPEVVDATKNVLLMEYINGWMLKEFPVDYLSFEERVLIMTDLAHGYIESMLVGIYHADAHGSNIMIDKNEKRAVVIDWGMTGKIDSNMAHILMRTIMHIQLNQADDAAEVVIELFPPTVYTDIVKLRDELSRLALHYVNTNQGNERYNYGRLVLDAMTIAMKNYCKIPSSLALWAKGFSATEGVARWLCPEISYGKMIETYEMGVLKNMLGKRFNYRANASLLGESGKLLATFPRRINKVMEHTAGNNMKMNLQVQTDPISSNLANQVINRIGITLIFASILIVTSMMIANASSARFLGIEAKTYAGFGIIASTLFTIFVLWRLLRSGKHRSIN</sequence>
<comment type="similarity">
    <text evidence="1">Belongs to the protein kinase superfamily. ADCK protein kinase family.</text>
</comment>
<dbReference type="OrthoDB" id="9795390at2"/>
<evidence type="ECO:0000313" key="4">
    <source>
        <dbReference type="EMBL" id="PWA13050.1"/>
    </source>
</evidence>
<dbReference type="InterPro" id="IPR011009">
    <property type="entry name" value="Kinase-like_dom_sf"/>
</dbReference>
<evidence type="ECO:0000313" key="5">
    <source>
        <dbReference type="Proteomes" id="UP000245998"/>
    </source>
</evidence>
<gene>
    <name evidence="4" type="ORF">DCC39_02655</name>
</gene>
<accession>A0A2U1K695</accession>
<keyword evidence="2" id="KW-0812">Transmembrane</keyword>
<feature type="transmembrane region" description="Helical" evidence="2">
    <location>
        <begin position="564"/>
        <end position="584"/>
    </location>
</feature>